<evidence type="ECO:0000313" key="3">
    <source>
        <dbReference type="Proteomes" id="UP001331761"/>
    </source>
</evidence>
<feature type="compositionally biased region" description="Low complexity" evidence="1">
    <location>
        <begin position="212"/>
        <end position="227"/>
    </location>
</feature>
<comment type="caution">
    <text evidence="2">The sequence shown here is derived from an EMBL/GenBank/DDBJ whole genome shotgun (WGS) entry which is preliminary data.</text>
</comment>
<dbReference type="EMBL" id="WIXE01011866">
    <property type="protein sequence ID" value="KAK5976447.1"/>
    <property type="molecule type" value="Genomic_DNA"/>
</dbReference>
<sequence length="724" mass="82358">MTRVTCAICSRRAAHTHMRGSSKSKVVNAILMGSLSAFGCASSSSARYSYQEISATSKKICHGHWIQAAQCMCTEMALMGKRYTTFTPVVGQTGAYVTLMDIPDHLVDLLNSTLENLGIEVKVNCNEVWHFLNNALRRYYGTPFWPSEEQLAADQNEEVEQNHEVSEEYSNDITMEEELEKKPKVSWDVVDYESDEESVSSVETKCSEYVPSDAASASGSDPLSSDSEYAFPSSSVKNMKDTDPSDLSRNYLVSGEALLELFKFCPDCGYELEKVQLTTVDTVAVVKYVCTKGRRHMKIEQWESQEKTVPHDNEQTYKGNVAASVAALTTGLPIIDLQRWGKELKFQLPSKSFFWKVAEWAQPVIEKVSLSQEVPVFEEIKFQYQGSQGLHLTVDGAYYDHAGLPLMGNLVLTDGRSRLVLHNEVFLRSQKGKYGSTVEIEGFRQALKRLSSSEFSVASLTTNGSPLIRALQREVEEFAGKIRHFSPGCHLQKWFECELEKAAKCNGCEEIGAWLKRIRKFLWRSIEYGINNGLEVVPIFNTCLMHVAGVHKWPEDKLTGPYTKCYHDPVSRPCHKSLMLDGKALERFESVVLTESFQRDLANVSPFGDDTIYDVRKALDRYYYRKKMRYPSLVFPICSTLAAMHVNSWRMAETKRRRNHIQKRKRGTRLSVNSPTKQTWRRSVFDEVLKERLLALERSQNDMSTSEFVRELVTADEFYESEIL</sequence>
<gene>
    <name evidence="2" type="ORF">GCK32_010108</name>
</gene>
<evidence type="ECO:0000313" key="2">
    <source>
        <dbReference type="EMBL" id="KAK5976447.1"/>
    </source>
</evidence>
<dbReference type="PANTHER" id="PTHR31751">
    <property type="entry name" value="SI:CH211-108C17.2-RELATED-RELATED"/>
    <property type="match status" value="1"/>
</dbReference>
<proteinExistence type="predicted"/>
<accession>A0AAN8FCZ6</accession>
<dbReference type="AlphaFoldDB" id="A0AAN8FCZ6"/>
<keyword evidence="3" id="KW-1185">Reference proteome</keyword>
<protein>
    <submittedName>
        <fullName evidence="2">Uncharacterized protein</fullName>
    </submittedName>
</protein>
<organism evidence="2 3">
    <name type="scientific">Trichostrongylus colubriformis</name>
    <name type="common">Black scour worm</name>
    <dbReference type="NCBI Taxonomy" id="6319"/>
    <lineage>
        <taxon>Eukaryota</taxon>
        <taxon>Metazoa</taxon>
        <taxon>Ecdysozoa</taxon>
        <taxon>Nematoda</taxon>
        <taxon>Chromadorea</taxon>
        <taxon>Rhabditida</taxon>
        <taxon>Rhabditina</taxon>
        <taxon>Rhabditomorpha</taxon>
        <taxon>Strongyloidea</taxon>
        <taxon>Trichostrongylidae</taxon>
        <taxon>Trichostrongylus</taxon>
    </lineage>
</organism>
<evidence type="ECO:0000256" key="1">
    <source>
        <dbReference type="SAM" id="MobiDB-lite"/>
    </source>
</evidence>
<dbReference type="PANTHER" id="PTHR31751:SF42">
    <property type="entry name" value="PROTEIN CBG10204"/>
    <property type="match status" value="1"/>
</dbReference>
<name>A0AAN8FCZ6_TRICO</name>
<feature type="region of interest" description="Disordered" evidence="1">
    <location>
        <begin position="212"/>
        <end position="245"/>
    </location>
</feature>
<dbReference type="Proteomes" id="UP001331761">
    <property type="component" value="Unassembled WGS sequence"/>
</dbReference>
<reference evidence="2 3" key="1">
    <citation type="submission" date="2019-10" db="EMBL/GenBank/DDBJ databases">
        <title>Assembly and Annotation for the nematode Trichostrongylus colubriformis.</title>
        <authorList>
            <person name="Martin J."/>
        </authorList>
    </citation>
    <scope>NUCLEOTIDE SEQUENCE [LARGE SCALE GENOMIC DNA]</scope>
    <source>
        <strain evidence="2">G859</strain>
        <tissue evidence="2">Whole worm</tissue>
    </source>
</reference>